<reference evidence="3" key="1">
    <citation type="submission" date="2023-03" db="EMBL/GenBank/DDBJ databases">
        <title>Massive genome expansion in bonnet fungi (Mycena s.s.) driven by repeated elements and novel gene families across ecological guilds.</title>
        <authorList>
            <consortium name="Lawrence Berkeley National Laboratory"/>
            <person name="Harder C.B."/>
            <person name="Miyauchi S."/>
            <person name="Viragh M."/>
            <person name="Kuo A."/>
            <person name="Thoen E."/>
            <person name="Andreopoulos B."/>
            <person name="Lu D."/>
            <person name="Skrede I."/>
            <person name="Drula E."/>
            <person name="Henrissat B."/>
            <person name="Morin E."/>
            <person name="Kohler A."/>
            <person name="Barry K."/>
            <person name="LaButti K."/>
            <person name="Morin E."/>
            <person name="Salamov A."/>
            <person name="Lipzen A."/>
            <person name="Mereny Z."/>
            <person name="Hegedus B."/>
            <person name="Baldrian P."/>
            <person name="Stursova M."/>
            <person name="Weitz H."/>
            <person name="Taylor A."/>
            <person name="Grigoriev I.V."/>
            <person name="Nagy L.G."/>
            <person name="Martin F."/>
            <person name="Kauserud H."/>
        </authorList>
    </citation>
    <scope>NUCLEOTIDE SEQUENCE</scope>
    <source>
        <strain evidence="3">CBHHK200</strain>
    </source>
</reference>
<evidence type="ECO:0000313" key="4">
    <source>
        <dbReference type="Proteomes" id="UP001218188"/>
    </source>
</evidence>
<feature type="region of interest" description="Disordered" evidence="1">
    <location>
        <begin position="63"/>
        <end position="126"/>
    </location>
</feature>
<feature type="transmembrane region" description="Helical" evidence="2">
    <location>
        <begin position="136"/>
        <end position="159"/>
    </location>
</feature>
<keyword evidence="2" id="KW-0472">Membrane</keyword>
<feature type="region of interest" description="Disordered" evidence="1">
    <location>
        <begin position="191"/>
        <end position="220"/>
    </location>
</feature>
<organism evidence="3 4">
    <name type="scientific">Mycena alexandri</name>
    <dbReference type="NCBI Taxonomy" id="1745969"/>
    <lineage>
        <taxon>Eukaryota</taxon>
        <taxon>Fungi</taxon>
        <taxon>Dikarya</taxon>
        <taxon>Basidiomycota</taxon>
        <taxon>Agaricomycotina</taxon>
        <taxon>Agaricomycetes</taxon>
        <taxon>Agaricomycetidae</taxon>
        <taxon>Agaricales</taxon>
        <taxon>Marasmiineae</taxon>
        <taxon>Mycenaceae</taxon>
        <taxon>Mycena</taxon>
    </lineage>
</organism>
<feature type="compositionally biased region" description="Low complexity" evidence="1">
    <location>
        <begin position="84"/>
        <end position="126"/>
    </location>
</feature>
<keyword evidence="2" id="KW-0812">Transmembrane</keyword>
<proteinExistence type="predicted"/>
<comment type="caution">
    <text evidence="3">The sequence shown here is derived from an EMBL/GenBank/DDBJ whole genome shotgun (WGS) entry which is preliminary data.</text>
</comment>
<feature type="region of interest" description="Disordered" evidence="1">
    <location>
        <begin position="1"/>
        <end position="24"/>
    </location>
</feature>
<gene>
    <name evidence="3" type="ORF">C8F04DRAFT_1275118</name>
</gene>
<evidence type="ECO:0000256" key="1">
    <source>
        <dbReference type="SAM" id="MobiDB-lite"/>
    </source>
</evidence>
<sequence length="256" mass="26776">MCAPTDLDANGLTATGTSTSPEGDVRVDCTYSSGDCAYIDGDHFDLTTTNTACPKTVLIVSSTERRGRSSSSTRTSHPGVSANSASASRTLATPSSSSTTSQFSTSGISTHSVSASGSPSPSVVTPIHSNRHITRAAAIAGTVAAVVLFAGVVFSLLWCRKRRERMARTLPDQFLAQQAILQENAVLTGKSQGATATSNEPQVSVRRENELVSDRAPAEDVPHQETLTLRMHRVEAQLAALLTMGPPEGSPPSYSG</sequence>
<dbReference type="EMBL" id="JARJCM010000264">
    <property type="protein sequence ID" value="KAJ7020404.1"/>
    <property type="molecule type" value="Genomic_DNA"/>
</dbReference>
<evidence type="ECO:0000313" key="3">
    <source>
        <dbReference type="EMBL" id="KAJ7020404.1"/>
    </source>
</evidence>
<name>A0AAD6S379_9AGAR</name>
<protein>
    <submittedName>
        <fullName evidence="3">Uncharacterized protein</fullName>
    </submittedName>
</protein>
<feature type="compositionally biased region" description="Polar residues" evidence="1">
    <location>
        <begin position="191"/>
        <end position="202"/>
    </location>
</feature>
<feature type="compositionally biased region" description="Polar residues" evidence="1">
    <location>
        <begin position="12"/>
        <end position="21"/>
    </location>
</feature>
<accession>A0AAD6S379</accession>
<evidence type="ECO:0000256" key="2">
    <source>
        <dbReference type="SAM" id="Phobius"/>
    </source>
</evidence>
<feature type="compositionally biased region" description="Basic and acidic residues" evidence="1">
    <location>
        <begin position="205"/>
        <end position="220"/>
    </location>
</feature>
<dbReference type="AlphaFoldDB" id="A0AAD6S379"/>
<dbReference type="Proteomes" id="UP001218188">
    <property type="component" value="Unassembled WGS sequence"/>
</dbReference>
<keyword evidence="4" id="KW-1185">Reference proteome</keyword>
<keyword evidence="2" id="KW-1133">Transmembrane helix</keyword>